<dbReference type="PANTHER" id="PTHR43806">
    <property type="entry name" value="PEPTIDASE S8"/>
    <property type="match status" value="1"/>
</dbReference>
<evidence type="ECO:0000256" key="7">
    <source>
        <dbReference type="SAM" id="Phobius"/>
    </source>
</evidence>
<proteinExistence type="inferred from homology"/>
<keyword evidence="8" id="KW-0732">Signal</keyword>
<feature type="signal peptide" evidence="8">
    <location>
        <begin position="1"/>
        <end position="32"/>
    </location>
</feature>
<feature type="domain" description="Peptidase S8/S53" evidence="9">
    <location>
        <begin position="202"/>
        <end position="450"/>
    </location>
</feature>
<evidence type="ECO:0000256" key="8">
    <source>
        <dbReference type="SAM" id="SignalP"/>
    </source>
</evidence>
<evidence type="ECO:0000259" key="9">
    <source>
        <dbReference type="Pfam" id="PF00082"/>
    </source>
</evidence>
<accession>A0ABS2LMR2</accession>
<evidence type="ECO:0000256" key="4">
    <source>
        <dbReference type="ARBA" id="ARBA00022825"/>
    </source>
</evidence>
<organism evidence="10 11">
    <name type="scientific">Micromonospora luteifusca</name>
    <dbReference type="NCBI Taxonomy" id="709860"/>
    <lineage>
        <taxon>Bacteria</taxon>
        <taxon>Bacillati</taxon>
        <taxon>Actinomycetota</taxon>
        <taxon>Actinomycetes</taxon>
        <taxon>Micromonosporales</taxon>
        <taxon>Micromonosporaceae</taxon>
        <taxon>Micromonospora</taxon>
    </lineage>
</organism>
<evidence type="ECO:0000313" key="10">
    <source>
        <dbReference type="EMBL" id="MBM7489482.1"/>
    </source>
</evidence>
<dbReference type="PANTHER" id="PTHR43806:SF11">
    <property type="entry name" value="CEREVISIN-RELATED"/>
    <property type="match status" value="1"/>
</dbReference>
<dbReference type="SUPFAM" id="SSF52743">
    <property type="entry name" value="Subtilisin-like"/>
    <property type="match status" value="1"/>
</dbReference>
<dbReference type="InterPro" id="IPR050131">
    <property type="entry name" value="Peptidase_S8_subtilisin-like"/>
</dbReference>
<feature type="compositionally biased region" description="Polar residues" evidence="6">
    <location>
        <begin position="180"/>
        <end position="191"/>
    </location>
</feature>
<evidence type="ECO:0000256" key="1">
    <source>
        <dbReference type="ARBA" id="ARBA00011073"/>
    </source>
</evidence>
<comment type="similarity">
    <text evidence="1 5">Belongs to the peptidase S8 family.</text>
</comment>
<dbReference type="Proteomes" id="UP000764837">
    <property type="component" value="Unassembled WGS sequence"/>
</dbReference>
<protein>
    <recommendedName>
        <fullName evidence="9">Peptidase S8/S53 domain-containing protein</fullName>
    </recommendedName>
</protein>
<reference evidence="10 11" key="1">
    <citation type="submission" date="2021-01" db="EMBL/GenBank/DDBJ databases">
        <title>Sequencing the genomes of 1000 actinobacteria strains.</title>
        <authorList>
            <person name="Klenk H.-P."/>
        </authorList>
    </citation>
    <scope>NUCLEOTIDE SEQUENCE [LARGE SCALE GENOMIC DNA]</scope>
    <source>
        <strain evidence="10 11">DSM 100204</strain>
    </source>
</reference>
<feature type="transmembrane region" description="Helical" evidence="7">
    <location>
        <begin position="479"/>
        <end position="501"/>
    </location>
</feature>
<sequence length="551" mass="54893">MPARRKNLYRLLAVFFVACGLAQLTTVGVATADPATASGYVKYYAVAASYQGAPENLTEIAVRVLGSGERSAEIYALNAGRPQADGAGLSDPARLHAGWVLVLPWDAAGDGVRYGLLPTASAAPSTGAAGKPAASGKPATNPSTGGGPRVDPTKPPSNVTKPSKRTGGASAGSCGRTAAASKQSNWAQQQLAPHDAWERSRGDGVMVAVVDSGVDASLPQLSGRVAVGADVTSGNGQGDSDCLGSGTAMAGIIAGDSDQPEVPSGMAPDATVLPIRVVGNGAKAKSADAVNAIEVAVSTGASVIAVGSFVSLAEPEVAAAVTKALAQDVLIVAPAPTESATIPAPSEGSGTPGALLLVGGIGADGKLAEAYQDSTVDVVAPGVDVESLGINGSGTVNMSGSQYAVAFVAGQASLVRSAYPTLNAVQVKHRIEVTAERMGAAPPDHQYGWGMIKPAAAVSAAVEGETSAATATGGSGVGLARTVAIVVVVFILLAAIVLLLLRARRWARGSVLAPDDLEESGPPPGSARDETIPQRQTGDEAGEPAVGGQRR</sequence>
<dbReference type="Gene3D" id="3.40.50.200">
    <property type="entry name" value="Peptidase S8/S53 domain"/>
    <property type="match status" value="1"/>
</dbReference>
<dbReference type="InterPro" id="IPR015500">
    <property type="entry name" value="Peptidase_S8_subtilisin-rel"/>
</dbReference>
<dbReference type="Pfam" id="PF00082">
    <property type="entry name" value="Peptidase_S8"/>
    <property type="match status" value="1"/>
</dbReference>
<keyword evidence="3" id="KW-0378">Hydrolase</keyword>
<evidence type="ECO:0000256" key="6">
    <source>
        <dbReference type="SAM" id="MobiDB-lite"/>
    </source>
</evidence>
<dbReference type="InterPro" id="IPR000209">
    <property type="entry name" value="Peptidase_S8/S53_dom"/>
</dbReference>
<evidence type="ECO:0000313" key="11">
    <source>
        <dbReference type="Proteomes" id="UP000764837"/>
    </source>
</evidence>
<gene>
    <name evidence="10" type="ORF">JOD64_000704</name>
</gene>
<dbReference type="EMBL" id="JAFBBP010000001">
    <property type="protein sequence ID" value="MBM7489482.1"/>
    <property type="molecule type" value="Genomic_DNA"/>
</dbReference>
<comment type="caution">
    <text evidence="5">Lacks conserved residue(s) required for the propagation of feature annotation.</text>
</comment>
<comment type="caution">
    <text evidence="10">The sequence shown here is derived from an EMBL/GenBank/DDBJ whole genome shotgun (WGS) entry which is preliminary data.</text>
</comment>
<evidence type="ECO:0000256" key="5">
    <source>
        <dbReference type="PROSITE-ProRule" id="PRU01240"/>
    </source>
</evidence>
<evidence type="ECO:0000256" key="2">
    <source>
        <dbReference type="ARBA" id="ARBA00022670"/>
    </source>
</evidence>
<feature type="compositionally biased region" description="Low complexity" evidence="6">
    <location>
        <begin position="123"/>
        <end position="140"/>
    </location>
</feature>
<keyword evidence="2" id="KW-0645">Protease</keyword>
<keyword evidence="7" id="KW-0812">Transmembrane</keyword>
<keyword evidence="4" id="KW-0720">Serine protease</keyword>
<name>A0ABS2LMR2_9ACTN</name>
<dbReference type="PROSITE" id="PS51892">
    <property type="entry name" value="SUBTILASE"/>
    <property type="match status" value="1"/>
</dbReference>
<keyword evidence="11" id="KW-1185">Reference proteome</keyword>
<evidence type="ECO:0000256" key="3">
    <source>
        <dbReference type="ARBA" id="ARBA00022801"/>
    </source>
</evidence>
<keyword evidence="7" id="KW-1133">Transmembrane helix</keyword>
<dbReference type="RefSeq" id="WP_204940871.1">
    <property type="nucleotide sequence ID" value="NZ_JAFBBP010000001.1"/>
</dbReference>
<dbReference type="InterPro" id="IPR036852">
    <property type="entry name" value="Peptidase_S8/S53_dom_sf"/>
</dbReference>
<feature type="chain" id="PRO_5046070767" description="Peptidase S8/S53 domain-containing protein" evidence="8">
    <location>
        <begin position="33"/>
        <end position="551"/>
    </location>
</feature>
<feature type="region of interest" description="Disordered" evidence="6">
    <location>
        <begin position="513"/>
        <end position="551"/>
    </location>
</feature>
<feature type="region of interest" description="Disordered" evidence="6">
    <location>
        <begin position="123"/>
        <end position="198"/>
    </location>
</feature>
<dbReference type="PRINTS" id="PR00723">
    <property type="entry name" value="SUBTILISIN"/>
</dbReference>
<keyword evidence="7" id="KW-0472">Membrane</keyword>